<proteinExistence type="predicted"/>
<keyword evidence="2" id="KW-1185">Reference proteome</keyword>
<dbReference type="GO" id="GO:0006281">
    <property type="term" value="P:DNA repair"/>
    <property type="evidence" value="ECO:0007669"/>
    <property type="project" value="InterPro"/>
</dbReference>
<reference evidence="1 2" key="1">
    <citation type="submission" date="2018-08" db="EMBL/GenBank/DDBJ databases">
        <title>Fibrisoma montanum sp. nov., isolated from Danxia mountain soil.</title>
        <authorList>
            <person name="Huang Y."/>
        </authorList>
    </citation>
    <scope>NUCLEOTIDE SEQUENCE [LARGE SCALE GENOMIC DNA]</scope>
    <source>
        <strain evidence="1 2">HYT19</strain>
    </source>
</reference>
<name>A0A418M1X5_9BACT</name>
<comment type="caution">
    <text evidence="1">The sequence shown here is derived from an EMBL/GenBank/DDBJ whole genome shotgun (WGS) entry which is preliminary data.</text>
</comment>
<sequence>MRTELIIPEHVPSLNGKGGMLRSHWSKKTAIIKKYRWFFRSLTTNQHKGQVRMTITRMSLNPTMDYDNLVGCYKHHVDAIKAAGIITDDGPKVIVESRYEQVRALDKTQQRTLILIEDV</sequence>
<dbReference type="OrthoDB" id="965171at2"/>
<dbReference type="GO" id="GO:0006310">
    <property type="term" value="P:DNA recombination"/>
    <property type="evidence" value="ECO:0007669"/>
    <property type="project" value="InterPro"/>
</dbReference>
<dbReference type="Proteomes" id="UP000283523">
    <property type="component" value="Unassembled WGS sequence"/>
</dbReference>
<dbReference type="Gene3D" id="3.30.1330.70">
    <property type="entry name" value="Holliday junction resolvase RusA"/>
    <property type="match status" value="1"/>
</dbReference>
<dbReference type="RefSeq" id="WP_119670028.1">
    <property type="nucleotide sequence ID" value="NZ_QXED01000007.1"/>
</dbReference>
<protein>
    <submittedName>
        <fullName evidence="1">Uncharacterized protein</fullName>
    </submittedName>
</protein>
<organism evidence="1 2">
    <name type="scientific">Fibrisoma montanum</name>
    <dbReference type="NCBI Taxonomy" id="2305895"/>
    <lineage>
        <taxon>Bacteria</taxon>
        <taxon>Pseudomonadati</taxon>
        <taxon>Bacteroidota</taxon>
        <taxon>Cytophagia</taxon>
        <taxon>Cytophagales</taxon>
        <taxon>Spirosomataceae</taxon>
        <taxon>Fibrisoma</taxon>
    </lineage>
</organism>
<accession>A0A418M1X5</accession>
<evidence type="ECO:0000313" key="1">
    <source>
        <dbReference type="EMBL" id="RIV19742.1"/>
    </source>
</evidence>
<dbReference type="InterPro" id="IPR036614">
    <property type="entry name" value="RusA-like_sf"/>
</dbReference>
<dbReference type="GO" id="GO:0000287">
    <property type="term" value="F:magnesium ion binding"/>
    <property type="evidence" value="ECO:0007669"/>
    <property type="project" value="InterPro"/>
</dbReference>
<dbReference type="AlphaFoldDB" id="A0A418M1X5"/>
<dbReference type="SUPFAM" id="SSF103084">
    <property type="entry name" value="Holliday junction resolvase RusA"/>
    <property type="match status" value="1"/>
</dbReference>
<evidence type="ECO:0000313" key="2">
    <source>
        <dbReference type="Proteomes" id="UP000283523"/>
    </source>
</evidence>
<gene>
    <name evidence="1" type="ORF">DYU11_22700</name>
</gene>
<dbReference type="EMBL" id="QXED01000007">
    <property type="protein sequence ID" value="RIV19742.1"/>
    <property type="molecule type" value="Genomic_DNA"/>
</dbReference>